<dbReference type="AlphaFoldDB" id="A0A6P1THM0"/>
<organism evidence="1 2">
    <name type="scientific">Anaerocolumna sedimenticola</name>
    <dbReference type="NCBI Taxonomy" id="2696063"/>
    <lineage>
        <taxon>Bacteria</taxon>
        <taxon>Bacillati</taxon>
        <taxon>Bacillota</taxon>
        <taxon>Clostridia</taxon>
        <taxon>Lachnospirales</taxon>
        <taxon>Lachnospiraceae</taxon>
        <taxon>Anaerocolumna</taxon>
    </lineage>
</organism>
<evidence type="ECO:0000313" key="1">
    <source>
        <dbReference type="EMBL" id="QHQ59592.1"/>
    </source>
</evidence>
<dbReference type="PANTHER" id="PTHR30087">
    <property type="entry name" value="INNER MEMBRANE PROTEIN"/>
    <property type="match status" value="1"/>
</dbReference>
<dbReference type="InterPro" id="IPR007553">
    <property type="entry name" value="2-thiour_desulf"/>
</dbReference>
<dbReference type="Pfam" id="PF04463">
    <property type="entry name" value="2-thiour_desulf"/>
    <property type="match status" value="1"/>
</dbReference>
<reference evidence="1 2" key="1">
    <citation type="submission" date="2020-01" db="EMBL/GenBank/DDBJ databases">
        <title>Genome analysis of Anaerocolumna sp. CBA3638.</title>
        <authorList>
            <person name="Kim J."/>
            <person name="Roh S.W."/>
        </authorList>
    </citation>
    <scope>NUCLEOTIDE SEQUENCE [LARGE SCALE GENOMIC DNA]</scope>
    <source>
        <strain evidence="1 2">CBA3638</strain>
    </source>
</reference>
<name>A0A6P1THM0_9FIRM</name>
<keyword evidence="2" id="KW-1185">Reference proteome</keyword>
<dbReference type="RefSeq" id="WP_161836312.1">
    <property type="nucleotide sequence ID" value="NZ_CP048000.1"/>
</dbReference>
<dbReference type="EMBL" id="CP048000">
    <property type="protein sequence ID" value="QHQ59592.1"/>
    <property type="molecule type" value="Genomic_DNA"/>
</dbReference>
<dbReference type="PANTHER" id="PTHR30087:SF1">
    <property type="entry name" value="HYPOTHETICAL CYTOSOLIC PROTEIN"/>
    <property type="match status" value="1"/>
</dbReference>
<dbReference type="Proteomes" id="UP000464314">
    <property type="component" value="Chromosome"/>
</dbReference>
<accession>A0A6P1THM0</accession>
<protein>
    <submittedName>
        <fullName evidence="1">DUF523 domain-containing protein</fullName>
    </submittedName>
</protein>
<proteinExistence type="predicted"/>
<evidence type="ECO:0000313" key="2">
    <source>
        <dbReference type="Proteomes" id="UP000464314"/>
    </source>
</evidence>
<sequence>MNILVSACLLGVDCRYCGTGLFNEAVYQLKGQYNLIPVCPEQLGGLTTPRNPVELVNGQAVDQNQNDFTDKFEKGARETLKIAKLLDCKMAVLKSCSPSCGYGKIYDGTFSGNLIDGNGKTAALLAENGIKVITEKDI</sequence>
<dbReference type="KEGG" id="anr:Ana3638_01245"/>
<gene>
    <name evidence="1" type="ORF">Ana3638_01245</name>
</gene>